<comment type="caution">
    <text evidence="2">The sequence shown here is derived from an EMBL/GenBank/DDBJ whole genome shotgun (WGS) entry which is preliminary data.</text>
</comment>
<dbReference type="Proteomes" id="UP001595821">
    <property type="component" value="Unassembled WGS sequence"/>
</dbReference>
<accession>A0ABD5P5J3</accession>
<feature type="transmembrane region" description="Helical" evidence="1">
    <location>
        <begin position="219"/>
        <end position="238"/>
    </location>
</feature>
<feature type="transmembrane region" description="Helical" evidence="1">
    <location>
        <begin position="64"/>
        <end position="86"/>
    </location>
</feature>
<keyword evidence="1" id="KW-0472">Membrane</keyword>
<sequence length="278" mass="29684">MSTSQLSRFVRDRISRRDVAVHLVVPVTLVVVYVSPVTFESVLFRPGVSGWQAAYLSLVGHANLAHLAGNVFGYLVLSLLSLLLLAGVSRRRFYYASVASILVFVPPLSALVSELYLRRTAPEAIGYYRGAGFSLVVAALVGLLAVAIAIHQRERLRFPVPPGPTSGCLFLIATFVALAYAGWTALVLTPLGVSGLAYLSLSGWNVKRMLRDPNAALDVSLYVSGVLIFLGSTSDLFLAVRVTAGVHPHLVGLVCGFVVVWAVLAASRLHSSVSGILV</sequence>
<keyword evidence="1" id="KW-1133">Transmembrane helix</keyword>
<feature type="transmembrane region" description="Helical" evidence="1">
    <location>
        <begin position="132"/>
        <end position="150"/>
    </location>
</feature>
<feature type="transmembrane region" description="Helical" evidence="1">
    <location>
        <begin position="250"/>
        <end position="269"/>
    </location>
</feature>
<protein>
    <recommendedName>
        <fullName evidence="4">Rhomboid family intramembrane serine protease</fullName>
    </recommendedName>
</protein>
<evidence type="ECO:0000313" key="3">
    <source>
        <dbReference type="Proteomes" id="UP001595821"/>
    </source>
</evidence>
<keyword evidence="1" id="KW-0812">Transmembrane</keyword>
<proteinExistence type="predicted"/>
<dbReference type="EMBL" id="JBHSDJ010000132">
    <property type="protein sequence ID" value="MFC4249433.1"/>
    <property type="molecule type" value="Genomic_DNA"/>
</dbReference>
<organism evidence="2 3">
    <name type="scientific">Natribaculum luteum</name>
    <dbReference type="NCBI Taxonomy" id="1586232"/>
    <lineage>
        <taxon>Archaea</taxon>
        <taxon>Methanobacteriati</taxon>
        <taxon>Methanobacteriota</taxon>
        <taxon>Stenosarchaea group</taxon>
        <taxon>Halobacteria</taxon>
        <taxon>Halobacteriales</taxon>
        <taxon>Natrialbaceae</taxon>
        <taxon>Natribaculum</taxon>
    </lineage>
</organism>
<feature type="transmembrane region" description="Helical" evidence="1">
    <location>
        <begin position="21"/>
        <end position="44"/>
    </location>
</feature>
<reference evidence="2 3" key="1">
    <citation type="journal article" date="2014" name="Int. J. Syst. Evol. Microbiol.">
        <title>Complete genome sequence of Corynebacterium casei LMG S-19264T (=DSM 44701T), isolated from a smear-ripened cheese.</title>
        <authorList>
            <consortium name="US DOE Joint Genome Institute (JGI-PGF)"/>
            <person name="Walter F."/>
            <person name="Albersmeier A."/>
            <person name="Kalinowski J."/>
            <person name="Ruckert C."/>
        </authorList>
    </citation>
    <scope>NUCLEOTIDE SEQUENCE [LARGE SCALE GENOMIC DNA]</scope>
    <source>
        <strain evidence="2 3">IBRC-M 10912</strain>
    </source>
</reference>
<evidence type="ECO:0000313" key="2">
    <source>
        <dbReference type="EMBL" id="MFC4249433.1"/>
    </source>
</evidence>
<dbReference type="GeneID" id="71852078"/>
<name>A0ABD5P5J3_9EURY</name>
<evidence type="ECO:0008006" key="4">
    <source>
        <dbReference type="Google" id="ProtNLM"/>
    </source>
</evidence>
<evidence type="ECO:0000256" key="1">
    <source>
        <dbReference type="SAM" id="Phobius"/>
    </source>
</evidence>
<feature type="transmembrane region" description="Helical" evidence="1">
    <location>
        <begin position="170"/>
        <end position="199"/>
    </location>
</feature>
<gene>
    <name evidence="2" type="ORF">ACFOZ7_21290</name>
</gene>
<feature type="transmembrane region" description="Helical" evidence="1">
    <location>
        <begin position="93"/>
        <end position="112"/>
    </location>
</feature>
<dbReference type="RefSeq" id="WP_246970847.1">
    <property type="nucleotide sequence ID" value="NZ_CP095397.1"/>
</dbReference>
<dbReference type="AlphaFoldDB" id="A0ABD5P5J3"/>